<keyword evidence="3" id="KW-1185">Reference proteome</keyword>
<accession>A0ABT2TS12</accession>
<dbReference type="SUPFAM" id="SSF53067">
    <property type="entry name" value="Actin-like ATPase domain"/>
    <property type="match status" value="1"/>
</dbReference>
<feature type="domain" description="DUF5716" evidence="1">
    <location>
        <begin position="124"/>
        <end position="426"/>
    </location>
</feature>
<name>A0ABT2TS12_9FIRM</name>
<dbReference type="RefSeq" id="WP_158421097.1">
    <property type="nucleotide sequence ID" value="NZ_JAOQJL010000009.1"/>
</dbReference>
<dbReference type="InterPro" id="IPR043770">
    <property type="entry name" value="DUF5716_C"/>
</dbReference>
<reference evidence="2 3" key="1">
    <citation type="journal article" date="2021" name="ISME Commun">
        <title>Automated analysis of genomic sequences facilitates high-throughput and comprehensive description of bacteria.</title>
        <authorList>
            <person name="Hitch T.C.A."/>
        </authorList>
    </citation>
    <scope>NUCLEOTIDE SEQUENCE [LARGE SCALE GENOMIC DNA]</scope>
    <source>
        <strain evidence="2 3">Sanger_23</strain>
    </source>
</reference>
<dbReference type="InterPro" id="IPR043129">
    <property type="entry name" value="ATPase_NBD"/>
</dbReference>
<sequence>MNEIRDLIIGIDFGKEYSQICYYDRKGDEPRSVSMKVGSEQFEAPTLLCHRGEHKDYCVGLEAEYFARDRGGILIDSLYDLCRKEEAVQVGTETKQPWELLAVFLKGMLKFLGVMDVVKNTKCLVITAQELDQVQVSNFQRACQALGFLEDKYLLLDYGESFFYYIMTQKRETWNRSVGWYDFNGDRVQFRKLVMQGGGPVLVQLEDLGECSLTGLLTEEAEASREKAALHRDSDFLAFIQKTLGTDLYSSIQITGKGFDPKWAKQSVRLLCQQRRKVYFGNNLFAKGACGAGKEKTEDRNLKGYRYLSPSLVLTDVGMEMRVMGSPTYYPLIHAGVNWYECKAGCELILDDTKELVFVVSTMGQEGKKRISMGLPGLPVRPNKTTRLSLELQYISKDLCRITVKDLGFGEMYPSSGKVWKDSVKW</sequence>
<protein>
    <submittedName>
        <fullName evidence="2">DUF5716 family protein</fullName>
    </submittedName>
</protein>
<dbReference type="EMBL" id="JAOQJL010000009">
    <property type="protein sequence ID" value="MCU6765034.1"/>
    <property type="molecule type" value="Genomic_DNA"/>
</dbReference>
<organism evidence="2 3">
    <name type="scientific">Blautia ammoniilytica</name>
    <dbReference type="NCBI Taxonomy" id="2981782"/>
    <lineage>
        <taxon>Bacteria</taxon>
        <taxon>Bacillati</taxon>
        <taxon>Bacillota</taxon>
        <taxon>Clostridia</taxon>
        <taxon>Lachnospirales</taxon>
        <taxon>Lachnospiraceae</taxon>
        <taxon>Blautia</taxon>
    </lineage>
</organism>
<gene>
    <name evidence="2" type="ORF">OCV61_06345</name>
</gene>
<evidence type="ECO:0000313" key="2">
    <source>
        <dbReference type="EMBL" id="MCU6765034.1"/>
    </source>
</evidence>
<proteinExistence type="predicted"/>
<dbReference type="Proteomes" id="UP001652409">
    <property type="component" value="Unassembled WGS sequence"/>
</dbReference>
<comment type="caution">
    <text evidence="2">The sequence shown here is derived from an EMBL/GenBank/DDBJ whole genome shotgun (WGS) entry which is preliminary data.</text>
</comment>
<evidence type="ECO:0000313" key="3">
    <source>
        <dbReference type="Proteomes" id="UP001652409"/>
    </source>
</evidence>
<dbReference type="Pfam" id="PF18980">
    <property type="entry name" value="DUF5716_C"/>
    <property type="match status" value="1"/>
</dbReference>
<evidence type="ECO:0000259" key="1">
    <source>
        <dbReference type="Pfam" id="PF18980"/>
    </source>
</evidence>
<dbReference type="Gene3D" id="3.30.420.40">
    <property type="match status" value="1"/>
</dbReference>